<feature type="region of interest" description="Disordered" evidence="4">
    <location>
        <begin position="1430"/>
        <end position="1449"/>
    </location>
</feature>
<dbReference type="InterPro" id="IPR036661">
    <property type="entry name" value="Luciferase-like_sf"/>
</dbReference>
<feature type="compositionally biased region" description="Basic and acidic residues" evidence="4">
    <location>
        <begin position="1440"/>
        <end position="1449"/>
    </location>
</feature>
<keyword evidence="3" id="KW-0597">Phosphoprotein</keyword>
<dbReference type="SUPFAM" id="SSF51679">
    <property type="entry name" value="Bacterial luciferase-like"/>
    <property type="match status" value="1"/>
</dbReference>
<dbReference type="PANTHER" id="PTHR45527:SF1">
    <property type="entry name" value="FATTY ACID SYNTHASE"/>
    <property type="match status" value="1"/>
</dbReference>
<dbReference type="Pfam" id="PF13193">
    <property type="entry name" value="AMP-binding_C"/>
    <property type="match status" value="1"/>
</dbReference>
<dbReference type="NCBIfam" id="TIGR04020">
    <property type="entry name" value="seco_metab_LLM"/>
    <property type="match status" value="1"/>
</dbReference>
<comment type="cofactor">
    <cofactor evidence="1">
        <name>pantetheine 4'-phosphate</name>
        <dbReference type="ChEBI" id="CHEBI:47942"/>
    </cofactor>
</comment>
<reference evidence="6 7" key="1">
    <citation type="submission" date="2023-07" db="EMBL/GenBank/DDBJ databases">
        <title>Sequencing the genomes of 1000 actinobacteria strains.</title>
        <authorList>
            <person name="Klenk H.-P."/>
        </authorList>
    </citation>
    <scope>NUCLEOTIDE SEQUENCE [LARGE SCALE GENOMIC DNA]</scope>
    <source>
        <strain evidence="6 7">DSM 44710</strain>
    </source>
</reference>
<dbReference type="InterPro" id="IPR025110">
    <property type="entry name" value="AMP-bd_C"/>
</dbReference>
<dbReference type="Gene3D" id="3.30.300.30">
    <property type="match status" value="1"/>
</dbReference>
<dbReference type="PROSITE" id="PS00012">
    <property type="entry name" value="PHOSPHOPANTETHEINE"/>
    <property type="match status" value="1"/>
</dbReference>
<comment type="caution">
    <text evidence="6">The sequence shown here is derived from an EMBL/GenBank/DDBJ whole genome shotgun (WGS) entry which is preliminary data.</text>
</comment>
<dbReference type="Gene3D" id="3.30.559.30">
    <property type="entry name" value="Nonribosomal peptide synthetase, condensation domain"/>
    <property type="match status" value="1"/>
</dbReference>
<dbReference type="InterPro" id="IPR020806">
    <property type="entry name" value="PKS_PP-bd"/>
</dbReference>
<keyword evidence="2" id="KW-0596">Phosphopantetheine</keyword>
<accession>A0ABT9MQU1</accession>
<dbReference type="SUPFAM" id="SSF52777">
    <property type="entry name" value="CoA-dependent acyltransferases"/>
    <property type="match status" value="2"/>
</dbReference>
<dbReference type="RefSeq" id="WP_306828874.1">
    <property type="nucleotide sequence ID" value="NZ_JAUSRA010000001.1"/>
</dbReference>
<dbReference type="Pfam" id="PF00501">
    <property type="entry name" value="AMP-binding"/>
    <property type="match status" value="2"/>
</dbReference>
<gene>
    <name evidence="6" type="ORF">J2S43_002304</name>
</gene>
<dbReference type="InterPro" id="IPR009081">
    <property type="entry name" value="PP-bd_ACP"/>
</dbReference>
<keyword evidence="7" id="KW-1185">Reference proteome</keyword>
<dbReference type="CDD" id="cd19531">
    <property type="entry name" value="LCL_NRPS-like"/>
    <property type="match status" value="1"/>
</dbReference>
<dbReference type="Pfam" id="PF00296">
    <property type="entry name" value="Bac_luciferase"/>
    <property type="match status" value="1"/>
</dbReference>
<evidence type="ECO:0000313" key="7">
    <source>
        <dbReference type="Proteomes" id="UP001240984"/>
    </source>
</evidence>
<dbReference type="InterPro" id="IPR024011">
    <property type="entry name" value="Biosynth_lucif-like_mOase_dom"/>
</dbReference>
<dbReference type="InterPro" id="IPR036736">
    <property type="entry name" value="ACP-like_sf"/>
</dbReference>
<dbReference type="Gene3D" id="3.20.20.30">
    <property type="entry name" value="Luciferase-like domain"/>
    <property type="match status" value="1"/>
</dbReference>
<evidence type="ECO:0000256" key="4">
    <source>
        <dbReference type="SAM" id="MobiDB-lite"/>
    </source>
</evidence>
<dbReference type="SUPFAM" id="SSF47336">
    <property type="entry name" value="ACP-like"/>
    <property type="match status" value="1"/>
</dbReference>
<feature type="region of interest" description="Disordered" evidence="4">
    <location>
        <begin position="93"/>
        <end position="112"/>
    </location>
</feature>
<organism evidence="6 7">
    <name type="scientific">Catenuloplanes nepalensis</name>
    <dbReference type="NCBI Taxonomy" id="587533"/>
    <lineage>
        <taxon>Bacteria</taxon>
        <taxon>Bacillati</taxon>
        <taxon>Actinomycetota</taxon>
        <taxon>Actinomycetes</taxon>
        <taxon>Micromonosporales</taxon>
        <taxon>Micromonosporaceae</taxon>
        <taxon>Catenuloplanes</taxon>
    </lineage>
</organism>
<dbReference type="Gene3D" id="3.30.559.10">
    <property type="entry name" value="Chloramphenicol acetyltransferase-like domain"/>
    <property type="match status" value="1"/>
</dbReference>
<dbReference type="SUPFAM" id="SSF56801">
    <property type="entry name" value="Acetyl-CoA synthetase-like"/>
    <property type="match status" value="2"/>
</dbReference>
<dbReference type="InterPro" id="IPR045851">
    <property type="entry name" value="AMP-bd_C_sf"/>
</dbReference>
<evidence type="ECO:0000256" key="3">
    <source>
        <dbReference type="ARBA" id="ARBA00022553"/>
    </source>
</evidence>
<dbReference type="Pfam" id="PF00550">
    <property type="entry name" value="PP-binding"/>
    <property type="match status" value="1"/>
</dbReference>
<dbReference type="Pfam" id="PF00668">
    <property type="entry name" value="Condensation"/>
    <property type="match status" value="1"/>
</dbReference>
<dbReference type="Gene3D" id="1.10.1200.10">
    <property type="entry name" value="ACP-like"/>
    <property type="match status" value="1"/>
</dbReference>
<dbReference type="InterPro" id="IPR023213">
    <property type="entry name" value="CAT-like_dom_sf"/>
</dbReference>
<dbReference type="InterPro" id="IPR001242">
    <property type="entry name" value="Condensation_dom"/>
</dbReference>
<evidence type="ECO:0000256" key="2">
    <source>
        <dbReference type="ARBA" id="ARBA00022450"/>
    </source>
</evidence>
<evidence type="ECO:0000256" key="1">
    <source>
        <dbReference type="ARBA" id="ARBA00001957"/>
    </source>
</evidence>
<protein>
    <submittedName>
        <fullName evidence="6">Natural product biosynthesis luciferase-like monooxygenase protein</fullName>
    </submittedName>
</protein>
<sequence>MSVPERDDERARLARLLRERSERAGYPLSYPQRRLWFLDQLQPDSAVYTIPLGYRIRGPLDVPALERAIDGLVRRHEVLRTAYRTVDGEPRQVVLPHTPQPLPVTDLRTHPDPRGEAGRIAAAEARLPFDLSSGVVLRPALLRIADDDYRLLLTVHHIACDAATVEVLTAQIGEEYAGHTPAEAALQYADFAEWQVAHLRGPAFDDLLGFWRDRLGARPAPSAVPADLPRPAVQTFRGAHVSLVLPPEPVAALETLAREEGATLYTALLAVFAMLLERHTGEGEAVIGTPVANRGRDELASLAGFFANTLVLRLPVPDRASFRQLLRRVRDEVRDGLAHQDLPFERLVEELHPDRDLAHHPLFGVLFSYREDRPDPLILPGCEVTEEPGDTGTAKFDLTVSVTRTAGAVRVRLEYSTDLYLPDTAARLAGRFVTAVRAAADAPDRPVAEATILGEDEARAVAAASAGPDGPDGPRPPLHELVAGHARTGPDRAAIVHRGRTITFRQLDAAVRRLADRLRAAGTGPDTPVGVYLDRTPDLLIALLGIGRAGGAYLPLDPDYPAGRLAFMIADSGAPLILTSRALVAATAGLGAPVLTVDDPGETPAPPPASADEPAVSPDHLAYVIYTSGSTGRPKGVMVTHRNLAAFGAGADRLLPAGDLPATWYAVTSFSFDISVLELLWTLSRGHTVVLHADPATAPVPAVRAPGFSLFYFGNDTDDGPGERYRLLLDGARFADDHGFTAVWTPERHFHPFGGLFPNPSVTGAAVAAVTRSVAIRAGSVVLPLQDPVRVAEEWAVVDNISGGRAGVSFASGWHANDFALAPDRYADRKRVMLDGIAEVRRLWRGETVRRRGGTGAETDLASYPRPVQPELPIWITSARHPDTFRTAGEIGAGLLTHLLGHTAGQLAEKIGIYRTAWREHGHPGDGHVTLMLHTFVGTDPDEIRETVREPLSAYLRTSIDLMAGLAGITDRRVDPLTTAPEELDGLVALAFDRFYASAGLLGTPEHCADLAVRLAGLGVDEIACLVDFGVPADAALAALPLLARVRDLTRERIAASGEPVTSGILRSGATHLQCTPSLAGALIAEPDAPKALGGLTAMLVGGEPLPPDLAEHLAGMSGGEVHNMYGPTEATIWATSLRVTPGGTVTIGRPMAGVRAHVTDRRMRPVPIGVPGELLLGGPGIARGYLGRPGLTAERFVPDPFGSGGRLYRTGDLARLRADGELEFLGRLDDQVKLRGHRIEPGEIEAVLVRHPAVRAAVATVHGTGPAARIIGYCLAPPGTSEDELRIWCARTLPDYMVPAAFVFPGAFPLTPNGKVDRRALPEPGRSGADARAAFAPPETTVQQLIAGTWAEVLRVDRVGLNDNFFDLGGNSLLLLGVRARLLDRLDRTPSLVDLFRYPTVAALAAALADGAAGRGAADARAAALEQAGRRRAGLTRAGEARRRAGGA</sequence>
<proteinExistence type="predicted"/>
<dbReference type="InterPro" id="IPR042099">
    <property type="entry name" value="ANL_N_sf"/>
</dbReference>
<dbReference type="InterPro" id="IPR011251">
    <property type="entry name" value="Luciferase-like_dom"/>
</dbReference>
<dbReference type="PROSITE" id="PS50075">
    <property type="entry name" value="CARRIER"/>
    <property type="match status" value="1"/>
</dbReference>
<dbReference type="Gene3D" id="3.40.50.12780">
    <property type="entry name" value="N-terminal domain of ligase-like"/>
    <property type="match status" value="2"/>
</dbReference>
<dbReference type="InterPro" id="IPR000873">
    <property type="entry name" value="AMP-dep_synth/lig_dom"/>
</dbReference>
<dbReference type="SMART" id="SM00823">
    <property type="entry name" value="PKS_PP"/>
    <property type="match status" value="1"/>
</dbReference>
<dbReference type="EMBL" id="JAUSRA010000001">
    <property type="protein sequence ID" value="MDP9793792.1"/>
    <property type="molecule type" value="Genomic_DNA"/>
</dbReference>
<dbReference type="PANTHER" id="PTHR45527">
    <property type="entry name" value="NONRIBOSOMAL PEPTIDE SYNTHETASE"/>
    <property type="match status" value="1"/>
</dbReference>
<dbReference type="Proteomes" id="UP001240984">
    <property type="component" value="Unassembled WGS sequence"/>
</dbReference>
<dbReference type="PROSITE" id="PS00455">
    <property type="entry name" value="AMP_BINDING"/>
    <property type="match status" value="1"/>
</dbReference>
<dbReference type="InterPro" id="IPR006162">
    <property type="entry name" value="Ppantetheine_attach_site"/>
</dbReference>
<feature type="domain" description="Carrier" evidence="5">
    <location>
        <begin position="1338"/>
        <end position="1413"/>
    </location>
</feature>
<evidence type="ECO:0000259" key="5">
    <source>
        <dbReference type="PROSITE" id="PS50075"/>
    </source>
</evidence>
<dbReference type="InterPro" id="IPR020845">
    <property type="entry name" value="AMP-binding_CS"/>
</dbReference>
<name>A0ABT9MQU1_9ACTN</name>
<evidence type="ECO:0000313" key="6">
    <source>
        <dbReference type="EMBL" id="MDP9793792.1"/>
    </source>
</evidence>